<dbReference type="InterPro" id="IPR032675">
    <property type="entry name" value="LRR_dom_sf"/>
</dbReference>
<protein>
    <submittedName>
        <fullName evidence="6">LRRCT domain-containing protein</fullName>
    </submittedName>
    <submittedName>
        <fullName evidence="7">LRRNT domain-containing protein</fullName>
    </submittedName>
</protein>
<reference evidence="6" key="1">
    <citation type="submission" date="2015-08" db="UniProtKB">
        <authorList>
            <consortium name="WormBaseParasite"/>
        </authorList>
    </citation>
    <scope>IDENTIFICATION</scope>
</reference>
<keyword evidence="2" id="KW-0677">Repeat</keyword>
<dbReference type="InterPro" id="IPR026906">
    <property type="entry name" value="LRR_5"/>
</dbReference>
<dbReference type="Proteomes" id="UP000035681">
    <property type="component" value="Unplaced"/>
</dbReference>
<dbReference type="PANTHER" id="PTHR45712:SF22">
    <property type="entry name" value="INSULIN-LIKE GROWTH FACTOR-BINDING PROTEIN COMPLEX ACID LABILE SUBUNIT"/>
    <property type="match status" value="1"/>
</dbReference>
<evidence type="ECO:0000313" key="7">
    <source>
        <dbReference type="WBParaSite" id="TCONS_00005547.p1"/>
    </source>
</evidence>
<dbReference type="Pfam" id="PF13855">
    <property type="entry name" value="LRR_8"/>
    <property type="match status" value="1"/>
</dbReference>
<dbReference type="Gene3D" id="3.80.10.10">
    <property type="entry name" value="Ribonuclease Inhibitor"/>
    <property type="match status" value="1"/>
</dbReference>
<sequence length="415" mass="47535">MKIFFMVYFIRFLSTISSDTSCPDGCICQEDENLISCFGLSIERVPSNWPVHYKKIHFIECDLGTIQKNAFRRWSQLEEIRIERNQKLDLIDRLAFKGLKKLREIHILHNPRLTILLKSTFSSIQNEMGLNIHISNNSLEIIESGAFKNANNIRNLKIEEKCFVLQEESLSSITQIDFIYLSGLCSIKPFAFTNTSRVHSFNIFNSKFSILPKAFSFLNHVYQLSIYDNTITLISEDSFSNIKTIGTIKIEKNTIDVIEGRAFVGMENVGSLIISNNNIISSLSTPEILLTDPGSKIEFRENSVNCNCDIIWMDRWEDKSFAEENYCGPNEGRKSVFFYKPPDCHLILQGNLASDNDKSSIKTRDKLSQIEDVQSSKLLTNYITSGCCPILYLNINLSLIIPLIFYIIFNVSPKF</sequence>
<keyword evidence="3" id="KW-0472">Membrane</keyword>
<dbReference type="Pfam" id="PF13306">
    <property type="entry name" value="LRR_5"/>
    <property type="match status" value="1"/>
</dbReference>
<feature type="signal peptide" evidence="4">
    <location>
        <begin position="1"/>
        <end position="18"/>
    </location>
</feature>
<evidence type="ECO:0000256" key="1">
    <source>
        <dbReference type="ARBA" id="ARBA00022614"/>
    </source>
</evidence>
<feature type="chain" id="PRO_5005327338" evidence="4">
    <location>
        <begin position="19"/>
        <end position="415"/>
    </location>
</feature>
<evidence type="ECO:0000256" key="2">
    <source>
        <dbReference type="ARBA" id="ARBA00022737"/>
    </source>
</evidence>
<dbReference type="AlphaFoldDB" id="A0A0K0E2H9"/>
<evidence type="ECO:0000313" key="6">
    <source>
        <dbReference type="WBParaSite" id="SSTP_0000369900.1"/>
    </source>
</evidence>
<dbReference type="STRING" id="6248.A0A0K0E2H9"/>
<keyword evidence="3" id="KW-1133">Transmembrane helix</keyword>
<dbReference type="WBParaSite" id="TCONS_00005547.p1">
    <property type="protein sequence ID" value="TCONS_00005547.p1"/>
    <property type="gene ID" value="XLOC_003822"/>
</dbReference>
<evidence type="ECO:0000313" key="5">
    <source>
        <dbReference type="Proteomes" id="UP000035681"/>
    </source>
</evidence>
<feature type="transmembrane region" description="Helical" evidence="3">
    <location>
        <begin position="390"/>
        <end position="409"/>
    </location>
</feature>
<dbReference type="PANTHER" id="PTHR45712">
    <property type="entry name" value="AGAP008170-PA"/>
    <property type="match status" value="1"/>
</dbReference>
<dbReference type="WBParaSite" id="SSTP_0000369900.1">
    <property type="protein sequence ID" value="SSTP_0000369900.1"/>
    <property type="gene ID" value="SSTP_0000369900"/>
</dbReference>
<dbReference type="InterPro" id="IPR001611">
    <property type="entry name" value="Leu-rich_rpt"/>
</dbReference>
<organism evidence="6">
    <name type="scientific">Strongyloides stercoralis</name>
    <name type="common">Threadworm</name>
    <dbReference type="NCBI Taxonomy" id="6248"/>
    <lineage>
        <taxon>Eukaryota</taxon>
        <taxon>Metazoa</taxon>
        <taxon>Ecdysozoa</taxon>
        <taxon>Nematoda</taxon>
        <taxon>Chromadorea</taxon>
        <taxon>Rhabditida</taxon>
        <taxon>Tylenchina</taxon>
        <taxon>Panagrolaimomorpha</taxon>
        <taxon>Strongyloidoidea</taxon>
        <taxon>Strongyloididae</taxon>
        <taxon>Strongyloides</taxon>
    </lineage>
</organism>
<keyword evidence="5" id="KW-1185">Reference proteome</keyword>
<keyword evidence="3" id="KW-0812">Transmembrane</keyword>
<dbReference type="InterPro" id="IPR050333">
    <property type="entry name" value="SLRP"/>
</dbReference>
<evidence type="ECO:0000256" key="4">
    <source>
        <dbReference type="SAM" id="SignalP"/>
    </source>
</evidence>
<dbReference type="SUPFAM" id="SSF52058">
    <property type="entry name" value="L domain-like"/>
    <property type="match status" value="1"/>
</dbReference>
<dbReference type="GO" id="GO:0005615">
    <property type="term" value="C:extracellular space"/>
    <property type="evidence" value="ECO:0007669"/>
    <property type="project" value="TreeGrafter"/>
</dbReference>
<keyword evidence="1" id="KW-0433">Leucine-rich repeat</keyword>
<accession>A0A0K0E2H9</accession>
<evidence type="ECO:0000256" key="3">
    <source>
        <dbReference type="SAM" id="Phobius"/>
    </source>
</evidence>
<name>A0A0K0E2H9_STRER</name>
<proteinExistence type="predicted"/>
<keyword evidence="4" id="KW-0732">Signal</keyword>